<reference evidence="2" key="1">
    <citation type="submission" date="2021-06" db="EMBL/GenBank/DDBJ databases">
        <title>Comparative genomics, transcriptomics and evolutionary studies reveal genomic signatures of adaptation to plant cell wall in hemibiotrophic fungi.</title>
        <authorList>
            <consortium name="DOE Joint Genome Institute"/>
            <person name="Baroncelli R."/>
            <person name="Diaz J.F."/>
            <person name="Benocci T."/>
            <person name="Peng M."/>
            <person name="Battaglia E."/>
            <person name="Haridas S."/>
            <person name="Andreopoulos W."/>
            <person name="Labutti K."/>
            <person name="Pangilinan J."/>
            <person name="Floch G.L."/>
            <person name="Makela M.R."/>
            <person name="Henrissat B."/>
            <person name="Grigoriev I.V."/>
            <person name="Crouch J.A."/>
            <person name="De Vries R.P."/>
            <person name="Sukno S.A."/>
            <person name="Thon M.R."/>
        </authorList>
    </citation>
    <scope>NUCLEOTIDE SEQUENCE</scope>
    <source>
        <strain evidence="2">CBS 193.32</strain>
    </source>
</reference>
<dbReference type="GeneID" id="85464942"/>
<evidence type="ECO:0000313" key="3">
    <source>
        <dbReference type="Proteomes" id="UP001224890"/>
    </source>
</evidence>
<feature type="region of interest" description="Disordered" evidence="1">
    <location>
        <begin position="1"/>
        <end position="23"/>
    </location>
</feature>
<keyword evidence="3" id="KW-1185">Reference proteome</keyword>
<evidence type="ECO:0000256" key="1">
    <source>
        <dbReference type="SAM" id="MobiDB-lite"/>
    </source>
</evidence>
<dbReference type="RefSeq" id="XP_060421373.1">
    <property type="nucleotide sequence ID" value="XM_060580416.1"/>
</dbReference>
<sequence length="225" mass="24769">MNQGTVPKTTKINMEVPQPPVHGRPDNLTARLVAIIIHEMTACISRWRDYAASKDAQLQQLHKNSQHLEARIETQRHTINAQAERISRLEFEMSPMELSCNTVSPAAFSMSLQESRRKMSGSIIDLQSSFTGGTFENALQETYGQAHGGDGASLEGDALAPLMALAMTAVGDAAEPRFGAEEVTQSESLNPKKRHLEEYDAFRSESGKVDEGKWIGKSACNRLLL</sequence>
<proteinExistence type="predicted"/>
<gene>
    <name evidence="2" type="ORF">BDP55DRAFT_740417</name>
</gene>
<dbReference type="EMBL" id="JAHMHR010000142">
    <property type="protein sequence ID" value="KAK1656609.1"/>
    <property type="molecule type" value="Genomic_DNA"/>
</dbReference>
<name>A0AAJ0A5S3_9PEZI</name>
<dbReference type="Proteomes" id="UP001224890">
    <property type="component" value="Unassembled WGS sequence"/>
</dbReference>
<comment type="caution">
    <text evidence="2">The sequence shown here is derived from an EMBL/GenBank/DDBJ whole genome shotgun (WGS) entry which is preliminary data.</text>
</comment>
<organism evidence="2 3">
    <name type="scientific">Colletotrichum godetiae</name>
    <dbReference type="NCBI Taxonomy" id="1209918"/>
    <lineage>
        <taxon>Eukaryota</taxon>
        <taxon>Fungi</taxon>
        <taxon>Dikarya</taxon>
        <taxon>Ascomycota</taxon>
        <taxon>Pezizomycotina</taxon>
        <taxon>Sordariomycetes</taxon>
        <taxon>Hypocreomycetidae</taxon>
        <taxon>Glomerellales</taxon>
        <taxon>Glomerellaceae</taxon>
        <taxon>Colletotrichum</taxon>
        <taxon>Colletotrichum acutatum species complex</taxon>
    </lineage>
</organism>
<evidence type="ECO:0000313" key="2">
    <source>
        <dbReference type="EMBL" id="KAK1656609.1"/>
    </source>
</evidence>
<feature type="compositionally biased region" description="Polar residues" evidence="1">
    <location>
        <begin position="1"/>
        <end position="12"/>
    </location>
</feature>
<protein>
    <submittedName>
        <fullName evidence="2">Uncharacterized protein</fullName>
    </submittedName>
</protein>
<dbReference type="AlphaFoldDB" id="A0AAJ0A5S3"/>
<accession>A0AAJ0A5S3</accession>